<dbReference type="InterPro" id="IPR043502">
    <property type="entry name" value="DNA/RNA_pol_sf"/>
</dbReference>
<evidence type="ECO:0000313" key="2">
    <source>
        <dbReference type="Proteomes" id="UP001186944"/>
    </source>
</evidence>
<dbReference type="EMBL" id="VSWD01000003">
    <property type="protein sequence ID" value="KAK3106164.1"/>
    <property type="molecule type" value="Genomic_DNA"/>
</dbReference>
<dbReference type="InterPro" id="IPR052055">
    <property type="entry name" value="Hepadnavirus_pol/RT"/>
</dbReference>
<dbReference type="SUPFAM" id="SSF56672">
    <property type="entry name" value="DNA/RNA polymerases"/>
    <property type="match status" value="1"/>
</dbReference>
<dbReference type="PANTHER" id="PTHR33050:SF7">
    <property type="entry name" value="RIBONUCLEASE H"/>
    <property type="match status" value="1"/>
</dbReference>
<feature type="non-terminal residue" evidence="1">
    <location>
        <position position="1"/>
    </location>
</feature>
<keyword evidence="2" id="KW-1185">Reference proteome</keyword>
<gene>
    <name evidence="1" type="ORF">FSP39_014029</name>
</gene>
<protein>
    <submittedName>
        <fullName evidence="1">Uncharacterized protein</fullName>
    </submittedName>
</protein>
<name>A0AA89C9Z6_PINIB</name>
<dbReference type="AlphaFoldDB" id="A0AA89C9Z6"/>
<comment type="caution">
    <text evidence="1">The sequence shown here is derived from an EMBL/GenBank/DDBJ whole genome shotgun (WGS) entry which is preliminary data.</text>
</comment>
<organism evidence="1 2">
    <name type="scientific">Pinctada imbricata</name>
    <name type="common">Atlantic pearl-oyster</name>
    <name type="synonym">Pinctada martensii</name>
    <dbReference type="NCBI Taxonomy" id="66713"/>
    <lineage>
        <taxon>Eukaryota</taxon>
        <taxon>Metazoa</taxon>
        <taxon>Spiralia</taxon>
        <taxon>Lophotrochozoa</taxon>
        <taxon>Mollusca</taxon>
        <taxon>Bivalvia</taxon>
        <taxon>Autobranchia</taxon>
        <taxon>Pteriomorphia</taxon>
        <taxon>Pterioida</taxon>
        <taxon>Pterioidea</taxon>
        <taxon>Pteriidae</taxon>
        <taxon>Pinctada</taxon>
    </lineage>
</organism>
<proteinExistence type="predicted"/>
<sequence>DKETDTYGRKRMFFSGKEICNNFNGERGCKLFMCNNSHICLDCKGDHSRLSCPNAKKRDNFSGQSSCSEKVMIRGVCTPINVDKLEAFPQNHPDSPFYNIVCALPHQSNRSSRRKYSGKKRLIVDMSSPHNNENSQSINDLIVKEVYCLHYVTIDDAIKVIERIGQGAWLMKTDITDSLKTIPVHQSLCPFQGIQWENQYYFYTQLAFGSRSSLNIFDYLSKAVC</sequence>
<dbReference type="PANTHER" id="PTHR33050">
    <property type="entry name" value="REVERSE TRANSCRIPTASE DOMAIN-CONTAINING PROTEIN"/>
    <property type="match status" value="1"/>
</dbReference>
<accession>A0AA89C9Z6</accession>
<reference evidence="1" key="1">
    <citation type="submission" date="2019-08" db="EMBL/GenBank/DDBJ databases">
        <title>The improved chromosome-level genome for the pearl oyster Pinctada fucata martensii using PacBio sequencing and Hi-C.</title>
        <authorList>
            <person name="Zheng Z."/>
        </authorList>
    </citation>
    <scope>NUCLEOTIDE SEQUENCE</scope>
    <source>
        <strain evidence="1">ZZ-2019</strain>
        <tissue evidence="1">Adductor muscle</tissue>
    </source>
</reference>
<dbReference type="Proteomes" id="UP001186944">
    <property type="component" value="Unassembled WGS sequence"/>
</dbReference>
<evidence type="ECO:0000313" key="1">
    <source>
        <dbReference type="EMBL" id="KAK3106164.1"/>
    </source>
</evidence>